<organism evidence="5 6">
    <name type="scientific">Aliiglaciecola litoralis</name>
    <dbReference type="NCBI Taxonomy" id="582857"/>
    <lineage>
        <taxon>Bacteria</taxon>
        <taxon>Pseudomonadati</taxon>
        <taxon>Pseudomonadota</taxon>
        <taxon>Gammaproteobacteria</taxon>
        <taxon>Alteromonadales</taxon>
        <taxon>Alteromonadaceae</taxon>
        <taxon>Aliiglaciecola</taxon>
    </lineage>
</organism>
<dbReference type="PANTHER" id="PTHR45138">
    <property type="entry name" value="REGULATORY COMPONENTS OF SENSORY TRANSDUCTION SYSTEM"/>
    <property type="match status" value="1"/>
</dbReference>
<proteinExistence type="predicted"/>
<keyword evidence="3" id="KW-0812">Transmembrane</keyword>
<comment type="caution">
    <text evidence="5">The sequence shown here is derived from an EMBL/GenBank/DDBJ whole genome shotgun (WGS) entry which is preliminary data.</text>
</comment>
<dbReference type="Proteomes" id="UP001500359">
    <property type="component" value="Unassembled WGS sequence"/>
</dbReference>
<dbReference type="InterPro" id="IPR000160">
    <property type="entry name" value="GGDEF_dom"/>
</dbReference>
<dbReference type="CDD" id="cd01949">
    <property type="entry name" value="GGDEF"/>
    <property type="match status" value="1"/>
</dbReference>
<evidence type="ECO:0000259" key="4">
    <source>
        <dbReference type="PROSITE" id="PS50887"/>
    </source>
</evidence>
<feature type="transmembrane region" description="Helical" evidence="3">
    <location>
        <begin position="51"/>
        <end position="72"/>
    </location>
</feature>
<protein>
    <recommendedName>
        <fullName evidence="1">diguanylate cyclase</fullName>
        <ecNumber evidence="1">2.7.7.65</ecNumber>
    </recommendedName>
</protein>
<evidence type="ECO:0000313" key="6">
    <source>
        <dbReference type="Proteomes" id="UP001500359"/>
    </source>
</evidence>
<dbReference type="InterPro" id="IPR050469">
    <property type="entry name" value="Diguanylate_Cyclase"/>
</dbReference>
<keyword evidence="3" id="KW-0472">Membrane</keyword>
<dbReference type="RefSeq" id="WP_343861722.1">
    <property type="nucleotide sequence ID" value="NZ_BAAAFD010000010.1"/>
</dbReference>
<dbReference type="NCBIfam" id="TIGR00254">
    <property type="entry name" value="GGDEF"/>
    <property type="match status" value="1"/>
</dbReference>
<feature type="transmembrane region" description="Helical" evidence="3">
    <location>
        <begin position="161"/>
        <end position="181"/>
    </location>
</feature>
<dbReference type="SMART" id="SM00267">
    <property type="entry name" value="GGDEF"/>
    <property type="match status" value="1"/>
</dbReference>
<dbReference type="Pfam" id="PF00990">
    <property type="entry name" value="GGDEF"/>
    <property type="match status" value="1"/>
</dbReference>
<dbReference type="PANTHER" id="PTHR45138:SF9">
    <property type="entry name" value="DIGUANYLATE CYCLASE DGCM-RELATED"/>
    <property type="match status" value="1"/>
</dbReference>
<comment type="catalytic activity">
    <reaction evidence="2">
        <text>2 GTP = 3',3'-c-di-GMP + 2 diphosphate</text>
        <dbReference type="Rhea" id="RHEA:24898"/>
        <dbReference type="ChEBI" id="CHEBI:33019"/>
        <dbReference type="ChEBI" id="CHEBI:37565"/>
        <dbReference type="ChEBI" id="CHEBI:58805"/>
        <dbReference type="EC" id="2.7.7.65"/>
    </reaction>
</comment>
<evidence type="ECO:0000256" key="3">
    <source>
        <dbReference type="SAM" id="Phobius"/>
    </source>
</evidence>
<feature type="transmembrane region" description="Helical" evidence="3">
    <location>
        <begin position="137"/>
        <end position="154"/>
    </location>
</feature>
<reference evidence="6" key="1">
    <citation type="journal article" date="2019" name="Int. J. Syst. Evol. Microbiol.">
        <title>The Global Catalogue of Microorganisms (GCM) 10K type strain sequencing project: providing services to taxonomists for standard genome sequencing and annotation.</title>
        <authorList>
            <consortium name="The Broad Institute Genomics Platform"/>
            <consortium name="The Broad Institute Genome Sequencing Center for Infectious Disease"/>
            <person name="Wu L."/>
            <person name="Ma J."/>
        </authorList>
    </citation>
    <scope>NUCLEOTIDE SEQUENCE [LARGE SCALE GENOMIC DNA]</scope>
    <source>
        <strain evidence="6">JCM 15896</strain>
    </source>
</reference>
<evidence type="ECO:0000256" key="2">
    <source>
        <dbReference type="ARBA" id="ARBA00034247"/>
    </source>
</evidence>
<name>A0ABP3X590_9ALTE</name>
<dbReference type="InterPro" id="IPR029787">
    <property type="entry name" value="Nucleotide_cyclase"/>
</dbReference>
<dbReference type="SUPFAM" id="SSF55073">
    <property type="entry name" value="Nucleotide cyclase"/>
    <property type="match status" value="1"/>
</dbReference>
<sequence>MLKTVVNHYCNLSLAKNNVLTGDLFRLLECLVITQSQLNSSSSISIKQIRILLVVASLFMMSFMAADLPLLPEQLHHDYLLSRLGFQLPIMFVVFGLTYAPFYSKIHDQVLWMSVLLITYANYWLTIVCWLKMQFSFPYEGVLLYALFATFIMRMSFKYSLIYVGCSVVGFTLMVTILPIYGEFTAVKLGFVMFGLATALLGVHQIEKTFKKLKIVNSKLTILSEIDQLTGIYNRGTFEAKFFDMIKFAKRTNSYICVFIIDLDNFKDYNDGYGHLQGDEVIKLQADILNRVFNRESDLIARYGGEEFVVACINQDDLHFENLAQSIIHHWQEEKVPHGKGKGGDFVCCSIGVYASKANRYNNGKIMIEQADKALYRAKAQGRGRFVNGSKI</sequence>
<evidence type="ECO:0000256" key="1">
    <source>
        <dbReference type="ARBA" id="ARBA00012528"/>
    </source>
</evidence>
<keyword evidence="3" id="KW-1133">Transmembrane helix</keyword>
<dbReference type="PROSITE" id="PS50887">
    <property type="entry name" value="GGDEF"/>
    <property type="match status" value="1"/>
</dbReference>
<gene>
    <name evidence="5" type="ORF">GCM10009114_31680</name>
</gene>
<keyword evidence="6" id="KW-1185">Reference proteome</keyword>
<evidence type="ECO:0000313" key="5">
    <source>
        <dbReference type="EMBL" id="GAA0859177.1"/>
    </source>
</evidence>
<feature type="transmembrane region" description="Helical" evidence="3">
    <location>
        <begin position="84"/>
        <end position="103"/>
    </location>
</feature>
<feature type="transmembrane region" description="Helical" evidence="3">
    <location>
        <begin position="187"/>
        <end position="204"/>
    </location>
</feature>
<dbReference type="InterPro" id="IPR043128">
    <property type="entry name" value="Rev_trsase/Diguanyl_cyclase"/>
</dbReference>
<feature type="transmembrane region" description="Helical" evidence="3">
    <location>
        <begin position="110"/>
        <end position="131"/>
    </location>
</feature>
<dbReference type="EC" id="2.7.7.65" evidence="1"/>
<dbReference type="EMBL" id="BAAAFD010000010">
    <property type="protein sequence ID" value="GAA0859177.1"/>
    <property type="molecule type" value="Genomic_DNA"/>
</dbReference>
<accession>A0ABP3X590</accession>
<dbReference type="Gene3D" id="3.30.70.270">
    <property type="match status" value="1"/>
</dbReference>
<feature type="domain" description="GGDEF" evidence="4">
    <location>
        <begin position="254"/>
        <end position="391"/>
    </location>
</feature>